<accession>A0A382A6V8</accession>
<dbReference type="SUPFAM" id="SSF51735">
    <property type="entry name" value="NAD(P)-binding Rossmann-fold domains"/>
    <property type="match status" value="1"/>
</dbReference>
<evidence type="ECO:0000256" key="3">
    <source>
        <dbReference type="ARBA" id="ARBA00022723"/>
    </source>
</evidence>
<evidence type="ECO:0000313" key="7">
    <source>
        <dbReference type="EMBL" id="SVA96673.1"/>
    </source>
</evidence>
<protein>
    <recommendedName>
        <fullName evidence="6">Enoyl reductase (ER) domain-containing protein</fullName>
    </recommendedName>
</protein>
<evidence type="ECO:0000256" key="4">
    <source>
        <dbReference type="ARBA" id="ARBA00022833"/>
    </source>
</evidence>
<proteinExistence type="inferred from homology"/>
<comment type="similarity">
    <text evidence="2">Belongs to the zinc-containing alcohol dehydrogenase family.</text>
</comment>
<evidence type="ECO:0000256" key="5">
    <source>
        <dbReference type="ARBA" id="ARBA00023002"/>
    </source>
</evidence>
<evidence type="ECO:0000256" key="2">
    <source>
        <dbReference type="ARBA" id="ARBA00008072"/>
    </source>
</evidence>
<dbReference type="PROSITE" id="PS00059">
    <property type="entry name" value="ADH_ZINC"/>
    <property type="match status" value="1"/>
</dbReference>
<dbReference type="PANTHER" id="PTHR42940:SF8">
    <property type="entry name" value="VACUOLAR PROTEIN SORTING-ASSOCIATED PROTEIN 11"/>
    <property type="match status" value="1"/>
</dbReference>
<dbReference type="Pfam" id="PF00107">
    <property type="entry name" value="ADH_zinc_N"/>
    <property type="match status" value="1"/>
</dbReference>
<dbReference type="SUPFAM" id="SSF50129">
    <property type="entry name" value="GroES-like"/>
    <property type="match status" value="1"/>
</dbReference>
<name>A0A382A6V8_9ZZZZ</name>
<dbReference type="InterPro" id="IPR013149">
    <property type="entry name" value="ADH-like_C"/>
</dbReference>
<dbReference type="GO" id="GO:0008270">
    <property type="term" value="F:zinc ion binding"/>
    <property type="evidence" value="ECO:0007669"/>
    <property type="project" value="InterPro"/>
</dbReference>
<evidence type="ECO:0000256" key="1">
    <source>
        <dbReference type="ARBA" id="ARBA00001947"/>
    </source>
</evidence>
<dbReference type="InterPro" id="IPR036291">
    <property type="entry name" value="NAD(P)-bd_dom_sf"/>
</dbReference>
<dbReference type="Pfam" id="PF08240">
    <property type="entry name" value="ADH_N"/>
    <property type="match status" value="1"/>
</dbReference>
<sequence>MKAAVLHQYDPELQKKELLVYEEVDNPPEPGPGEVLVRIRAAGVCRTDLHIITGRDLGIPVASLPHVPGHENAGEVFSTGEGVGQLKKGDKVLCYPFLSSGISLEERYGTDSQASHRITPGINSPGGFCEFIRFSERSLIKVDQEASLATLAPLGDAGLTAYGAIRKLMGFIRPQDTVLVIGIGGVGHLGAQLLSRLTPGKIIAVDPREEARNLAFKTGITECYESLRQLNDVDSETGSGFRAILDFFGESDTPSEALKLLSNQGRYLAIGTGGEVRVSTAELVAREISIMGSFVGTFTDLVEITNLTERGELISEVSTYPLSEVNRALHDLADGKVVGRAVLLPG</sequence>
<dbReference type="InterPro" id="IPR002328">
    <property type="entry name" value="ADH_Zn_CS"/>
</dbReference>
<dbReference type="Gene3D" id="3.40.50.720">
    <property type="entry name" value="NAD(P)-binding Rossmann-like Domain"/>
    <property type="match status" value="1"/>
</dbReference>
<dbReference type="InterPro" id="IPR013154">
    <property type="entry name" value="ADH-like_N"/>
</dbReference>
<feature type="domain" description="Enoyl reductase (ER)" evidence="6">
    <location>
        <begin position="17"/>
        <end position="343"/>
    </location>
</feature>
<reference evidence="7" key="1">
    <citation type="submission" date="2018-05" db="EMBL/GenBank/DDBJ databases">
        <authorList>
            <person name="Lanie J.A."/>
            <person name="Ng W.-L."/>
            <person name="Kazmierczak K.M."/>
            <person name="Andrzejewski T.M."/>
            <person name="Davidsen T.M."/>
            <person name="Wayne K.J."/>
            <person name="Tettelin H."/>
            <person name="Glass J.I."/>
            <person name="Rusch D."/>
            <person name="Podicherti R."/>
            <person name="Tsui H.-C.T."/>
            <person name="Winkler M.E."/>
        </authorList>
    </citation>
    <scope>NUCLEOTIDE SEQUENCE</scope>
</reference>
<dbReference type="EMBL" id="UINC01023957">
    <property type="protein sequence ID" value="SVA96673.1"/>
    <property type="molecule type" value="Genomic_DNA"/>
</dbReference>
<gene>
    <name evidence="7" type="ORF">METZ01_LOCUS149527</name>
</gene>
<dbReference type="SMART" id="SM00829">
    <property type="entry name" value="PKS_ER"/>
    <property type="match status" value="1"/>
</dbReference>
<dbReference type="InterPro" id="IPR020843">
    <property type="entry name" value="ER"/>
</dbReference>
<keyword evidence="4" id="KW-0862">Zinc</keyword>
<keyword evidence="5" id="KW-0560">Oxidoreductase</keyword>
<dbReference type="InterPro" id="IPR011032">
    <property type="entry name" value="GroES-like_sf"/>
</dbReference>
<keyword evidence="3" id="KW-0479">Metal-binding</keyword>
<dbReference type="Gene3D" id="3.90.180.10">
    <property type="entry name" value="Medium-chain alcohol dehydrogenases, catalytic domain"/>
    <property type="match status" value="1"/>
</dbReference>
<dbReference type="GO" id="GO:0016491">
    <property type="term" value="F:oxidoreductase activity"/>
    <property type="evidence" value="ECO:0007669"/>
    <property type="project" value="UniProtKB-KW"/>
</dbReference>
<dbReference type="PANTHER" id="PTHR42940">
    <property type="entry name" value="ALCOHOL DEHYDROGENASE 1-RELATED"/>
    <property type="match status" value="1"/>
</dbReference>
<evidence type="ECO:0000259" key="6">
    <source>
        <dbReference type="SMART" id="SM00829"/>
    </source>
</evidence>
<comment type="cofactor">
    <cofactor evidence="1">
        <name>Zn(2+)</name>
        <dbReference type="ChEBI" id="CHEBI:29105"/>
    </cofactor>
</comment>
<organism evidence="7">
    <name type="scientific">marine metagenome</name>
    <dbReference type="NCBI Taxonomy" id="408172"/>
    <lineage>
        <taxon>unclassified sequences</taxon>
        <taxon>metagenomes</taxon>
        <taxon>ecological metagenomes</taxon>
    </lineage>
</organism>
<dbReference type="AlphaFoldDB" id="A0A382A6V8"/>